<keyword evidence="6" id="KW-1185">Reference proteome</keyword>
<dbReference type="InterPro" id="IPR025734">
    <property type="entry name" value="EspG"/>
</dbReference>
<evidence type="ECO:0000256" key="3">
    <source>
        <dbReference type="ARBA" id="ARBA00022490"/>
    </source>
</evidence>
<gene>
    <name evidence="5" type="ORF">nbrc107697_26230</name>
</gene>
<comment type="subcellular location">
    <subcellularLocation>
        <location evidence="1">Cytoplasm</location>
    </subcellularLocation>
</comment>
<evidence type="ECO:0000256" key="4">
    <source>
        <dbReference type="ARBA" id="ARBA00023186"/>
    </source>
</evidence>
<accession>A0A7I9UZH3</accession>
<evidence type="ECO:0008006" key="7">
    <source>
        <dbReference type="Google" id="ProtNLM"/>
    </source>
</evidence>
<comment type="caution">
    <text evidence="5">The sequence shown here is derived from an EMBL/GenBank/DDBJ whole genome shotgun (WGS) entry which is preliminary data.</text>
</comment>
<dbReference type="AlphaFoldDB" id="A0A7I9UZH3"/>
<sequence length="151" mass="15494">MLELRVAGAAHSSAVLVPHPEEVVPHLPLTTPVACLSARVRAEELLPRLAAATDPAGVLAALCYTGVPIADAHVLAAALASATTVIEIVALDDGKRLLPGAVGVFCSPRGDVVSVPSTAADGAEWLTLTPATSRRVGLACAELVQRRRAVR</sequence>
<comment type="similarity">
    <text evidence="2">Belongs to the EspG family.</text>
</comment>
<dbReference type="Proteomes" id="UP000444980">
    <property type="component" value="Unassembled WGS sequence"/>
</dbReference>
<dbReference type="OrthoDB" id="3681944at2"/>
<evidence type="ECO:0000256" key="2">
    <source>
        <dbReference type="ARBA" id="ARBA00006411"/>
    </source>
</evidence>
<keyword evidence="3" id="KW-0963">Cytoplasm</keyword>
<evidence type="ECO:0000313" key="6">
    <source>
        <dbReference type="Proteomes" id="UP000444980"/>
    </source>
</evidence>
<proteinExistence type="inferred from homology"/>
<reference evidence="6" key="1">
    <citation type="submission" date="2019-06" db="EMBL/GenBank/DDBJ databases">
        <title>Gordonia isolated from sludge of a wastewater treatment plant.</title>
        <authorList>
            <person name="Tamura T."/>
            <person name="Aoyama K."/>
            <person name="Kang Y."/>
            <person name="Saito S."/>
            <person name="Akiyama N."/>
            <person name="Yazawa K."/>
            <person name="Gonoi T."/>
            <person name="Mikami Y."/>
        </authorList>
    </citation>
    <scope>NUCLEOTIDE SEQUENCE [LARGE SCALE GENOMIC DNA]</scope>
    <source>
        <strain evidence="6">NBRC 107697</strain>
    </source>
</reference>
<name>A0A7I9UZH3_9ACTN</name>
<protein>
    <recommendedName>
        <fullName evidence="7">ESX secretion-associated protein EspG</fullName>
    </recommendedName>
</protein>
<organism evidence="5 6">
    <name type="scientific">Gordonia crocea</name>
    <dbReference type="NCBI Taxonomy" id="589162"/>
    <lineage>
        <taxon>Bacteria</taxon>
        <taxon>Bacillati</taxon>
        <taxon>Actinomycetota</taxon>
        <taxon>Actinomycetes</taxon>
        <taxon>Mycobacteriales</taxon>
        <taxon>Gordoniaceae</taxon>
        <taxon>Gordonia</taxon>
    </lineage>
</organism>
<evidence type="ECO:0000256" key="1">
    <source>
        <dbReference type="ARBA" id="ARBA00004496"/>
    </source>
</evidence>
<evidence type="ECO:0000313" key="5">
    <source>
        <dbReference type="EMBL" id="GED98584.1"/>
    </source>
</evidence>
<dbReference type="RefSeq" id="WP_161927982.1">
    <property type="nucleotide sequence ID" value="NZ_BJOU01000002.1"/>
</dbReference>
<keyword evidence="4" id="KW-0143">Chaperone</keyword>
<dbReference type="Pfam" id="PF14011">
    <property type="entry name" value="ESX-1_EspG"/>
    <property type="match status" value="1"/>
</dbReference>
<dbReference type="EMBL" id="BJOU01000002">
    <property type="protein sequence ID" value="GED98584.1"/>
    <property type="molecule type" value="Genomic_DNA"/>
</dbReference>